<dbReference type="RefSeq" id="XP_019618180.1">
    <property type="nucleotide sequence ID" value="XM_019762621.1"/>
</dbReference>
<dbReference type="Pfam" id="PF13251">
    <property type="entry name" value="DUF4042"/>
    <property type="match status" value="1"/>
</dbReference>
<feature type="compositionally biased region" description="Basic residues" evidence="2">
    <location>
        <begin position="313"/>
        <end position="324"/>
    </location>
</feature>
<dbReference type="PANTHER" id="PTHR13366">
    <property type="entry name" value="MALARIA ANTIGEN-RELATED"/>
    <property type="match status" value="1"/>
</dbReference>
<accession>A0A6P4XND7</accession>
<gene>
    <name evidence="5" type="primary">LOC109465398</name>
</gene>
<feature type="region of interest" description="Disordered" evidence="2">
    <location>
        <begin position="623"/>
        <end position="644"/>
    </location>
</feature>
<protein>
    <recommendedName>
        <fullName evidence="1">HEAT repeat-containing protein 6</fullName>
    </recommendedName>
</protein>
<reference evidence="5" key="1">
    <citation type="submission" date="2025-08" db="UniProtKB">
        <authorList>
            <consortium name="RefSeq"/>
        </authorList>
    </citation>
    <scope>IDENTIFICATION</scope>
    <source>
        <tissue evidence="5">Gonad</tissue>
    </source>
</reference>
<feature type="compositionally biased region" description="Basic and acidic residues" evidence="2">
    <location>
        <begin position="295"/>
        <end position="306"/>
    </location>
</feature>
<feature type="compositionally biased region" description="Basic and acidic residues" evidence="2">
    <location>
        <begin position="628"/>
        <end position="644"/>
    </location>
</feature>
<dbReference type="KEGG" id="bbel:109465398"/>
<evidence type="ECO:0000259" key="3">
    <source>
        <dbReference type="Pfam" id="PF13251"/>
    </source>
</evidence>
<dbReference type="OrthoDB" id="66533at2759"/>
<feature type="compositionally biased region" description="Polar residues" evidence="2">
    <location>
        <begin position="377"/>
        <end position="388"/>
    </location>
</feature>
<evidence type="ECO:0000256" key="1">
    <source>
        <dbReference type="ARBA" id="ARBA00015263"/>
    </source>
</evidence>
<evidence type="ECO:0000313" key="5">
    <source>
        <dbReference type="RefSeq" id="XP_019618180.1"/>
    </source>
</evidence>
<dbReference type="InterPro" id="IPR025283">
    <property type="entry name" value="DUF4042"/>
</dbReference>
<feature type="region of interest" description="Disordered" evidence="2">
    <location>
        <begin position="282"/>
        <end position="390"/>
    </location>
</feature>
<dbReference type="PANTHER" id="PTHR13366:SF0">
    <property type="entry name" value="HEAT REPEAT-CONTAINING PROTEIN 6"/>
    <property type="match status" value="1"/>
</dbReference>
<dbReference type="SUPFAM" id="SSF48371">
    <property type="entry name" value="ARM repeat"/>
    <property type="match status" value="1"/>
</dbReference>
<dbReference type="InterPro" id="IPR011989">
    <property type="entry name" value="ARM-like"/>
</dbReference>
<proteinExistence type="predicted"/>
<dbReference type="AlphaFoldDB" id="A0A6P4XND7"/>
<organism evidence="4 5">
    <name type="scientific">Branchiostoma belcheri</name>
    <name type="common">Amphioxus</name>
    <dbReference type="NCBI Taxonomy" id="7741"/>
    <lineage>
        <taxon>Eukaryota</taxon>
        <taxon>Metazoa</taxon>
        <taxon>Chordata</taxon>
        <taxon>Cephalochordata</taxon>
        <taxon>Leptocardii</taxon>
        <taxon>Amphioxiformes</taxon>
        <taxon>Branchiostomatidae</taxon>
        <taxon>Branchiostoma</taxon>
    </lineage>
</organism>
<dbReference type="GeneID" id="109465398"/>
<evidence type="ECO:0000256" key="2">
    <source>
        <dbReference type="SAM" id="MobiDB-lite"/>
    </source>
</evidence>
<dbReference type="Proteomes" id="UP000515135">
    <property type="component" value="Unplaced"/>
</dbReference>
<evidence type="ECO:0000313" key="4">
    <source>
        <dbReference type="Proteomes" id="UP000515135"/>
    </source>
</evidence>
<feature type="compositionally biased region" description="Polar residues" evidence="2">
    <location>
        <begin position="656"/>
        <end position="675"/>
    </location>
</feature>
<feature type="region of interest" description="Disordered" evidence="2">
    <location>
        <begin position="656"/>
        <end position="688"/>
    </location>
</feature>
<feature type="compositionally biased region" description="Basic and acidic residues" evidence="2">
    <location>
        <begin position="676"/>
        <end position="688"/>
    </location>
</feature>
<dbReference type="Gene3D" id="1.25.10.10">
    <property type="entry name" value="Leucine-rich Repeat Variant"/>
    <property type="match status" value="2"/>
</dbReference>
<keyword evidence="4" id="KW-1185">Reference proteome</keyword>
<dbReference type="InterPro" id="IPR052107">
    <property type="entry name" value="HEAT6"/>
</dbReference>
<feature type="compositionally biased region" description="Basic and acidic residues" evidence="2">
    <location>
        <begin position="325"/>
        <end position="338"/>
    </location>
</feature>
<dbReference type="InterPro" id="IPR016024">
    <property type="entry name" value="ARM-type_fold"/>
</dbReference>
<feature type="domain" description="DUF4042" evidence="3">
    <location>
        <begin position="419"/>
        <end position="600"/>
    </location>
</feature>
<sequence length="1201" mass="133790">MAEEVSLRPQRQQRPFVQSDADVFRRCTTKFLSLVPGEGEEFKIELNILLDELNSLDYQTPKFVDEKLALGLVCKACELVPLNYELLVTKVCHLLRHLVGFSGQQVLLQGRSLDTCVEYVMRAVTVCRPWTLPDILRTLAQLLYQRGPAVSMYIDQLIGPEGLLMQFVQPEYPDLDIKRVAIASVYNLCLRNPEGQTISDEYLRKAYTILMAVLQTPKPQQVDDILFAKLILSTLQGMRNLLSVMTDVDPGSLGSLLAVCRVYMLYGLPGQTLQVPATLYPTPVSQYDPSPKRSTTKDRDSDKEESPAQSTPRGRKVKKKRQRKQQTEPDTARSDVRPPHNPPSRSPAGRGPPVSTPPRSPIKAHDRHRRERGDSTGGYSSSEGSDYRTSWRGLASSSESEYSDNEAGHLTRLRSILSRVREVALNCLHNTAQMTDKRLMFGYWSHLLPECSSVGAPQAPTLFTSILKDPAPKARGNALLVLSSLVDGSKQYLAAAEETAPKQTAFTPYSVTLGSTVKEIHRCLLLALAAESNFHTLFYLLKCFATLIPNVPYHRLQPGLLTKVVRQIRPLLSHKEYDVQVATLTCFHSILSVQAPLKEVEQVMQAVSSTPHSQAKVPPMLSATPIKHRTDPEHKTVPQKADNHTEIVQESIKNMNVDSSTETAGQDSTVEQGASSKEKGKTQIRQESESGGVSSKVWLLDWCLRMVSLRHAQVTGSNLPIIPVRTEAIQVMTQMAKGYFMFIRPHLTELSQVFCGILQEQNTALQLQGGKFVEEVGAVLVKEVECSALTDREAADFWLPLLNGPLPSALQNLDHTLLRSCGCQCLANTGAQVFQLLPTDKHILCITLLLGLTNDEEWSVRGAAIHALGVYVLYPCLKEDISFLADVAQACTLGLEEKNLSCRWKAAWSLGNLSNTIVSNREELGTEFTDNFSDVLLQSLFNLALKGAADHDKVKSNAVRTLGNLVRFLRPEAFDKINFRQYVEQTAQVLTKCVKTGMAKVRWNACYAVGNMFNNPALPLGVAPWAPALFTALQEAIKDCKNFKVRINATLALTVPTNREYFGSKEQFCELWGCLADALVGTERVEDFSEFKYRDTLREQLCCSLVHLTGLTGKEDLPGLHFHLQDKGELLHTYLTRYRESLEQKGTTETLKKVDELVRAQDHIQQLAGQELADKEATICQNLSTIFADDLTPELHDLTPE</sequence>
<name>A0A6P4XND7_BRABE</name>